<evidence type="ECO:0000256" key="4">
    <source>
        <dbReference type="ARBA" id="ARBA00022763"/>
    </source>
</evidence>
<proteinExistence type="inferred from homology"/>
<dbReference type="OrthoDB" id="9802448at2"/>
<dbReference type="SMART" id="SM00533">
    <property type="entry name" value="MUTSd"/>
    <property type="match status" value="1"/>
</dbReference>
<dbReference type="Pfam" id="PF00488">
    <property type="entry name" value="MutS_V"/>
    <property type="match status" value="1"/>
</dbReference>
<feature type="binding site" evidence="9">
    <location>
        <begin position="627"/>
        <end position="634"/>
    </location>
    <ligand>
        <name>ATP</name>
        <dbReference type="ChEBI" id="CHEBI:30616"/>
    </ligand>
</feature>
<dbReference type="InterPro" id="IPR005748">
    <property type="entry name" value="DNA_mismatch_repair_MutS"/>
</dbReference>
<dbReference type="GO" id="GO:0003684">
    <property type="term" value="F:damaged DNA binding"/>
    <property type="evidence" value="ECO:0007669"/>
    <property type="project" value="UniProtKB-UniRule"/>
</dbReference>
<sequence>MAKKETPQTEPEKKYALTPLMKQYYSIKAQHPDAILLFRAGDFYETFGPDAVTASGILGITLTKRANGSAASVELAGFPYHALDVYLPKLVRAGQRVAVCEQLEDPKQAKGIVKRGVTELVTPGITFDDNILDHRENTWLASVAFGPKGRAGVAFIDISTGEFYAAEGSVEYIDKLLANLMPKEIVFKKGDEAEFRHAFGDRYYTYKLDEWAFNYDSNREKLLKQFDTASLKGFGIDLLPLAVSAAGAVIYYLEYTEHKDLSHVRGISRLDQDKYVWIDRFSIRNLELFHPLSENGTSLTDVIDRTLSPMGARLLRRWISLPLKDKAAIDARLETVGHLLRDTALRDALAAELGAVGDMERIVSKIAVGRVNPRELVQLAKGLAASERIRNLCAESPNAQLRRFAERFADCSAARLSIERQILPEPALIPGRGPVIAAGVHEELDQLRRIATGGKDYLLALQQRESEAAGIPLKISYNNVFGYYIEVRNAHRDKVPQGWIRKQTLVNAERYITEELKEYEEKILGAEDKIAAIEARLYAELVASLQPTVPAIQGNAMAVAELDCLLSFARVAIEHHYCRPEIADDDVLEIKDGRHPVIEQRLPIGEPYIPNDLYLDSTSQQIIIITGPNMAGKSALLRQTALIVLLAQIGSFVPASSARIGLVDRIFTRVGASDNISQGESTFMVEMLESANILNNISGRSLVLLDEIGRGTSTYDGISIAWAMVEYLHEHPGGKAKTLFATHYHELNEMEARFERIKNFNVQVREVDKRVIFLRKLVPGGTEHSFGIHVAKMAGMPPRVIDRAKAVLEDLERQRRNGSAAGGSPDLSSVSAPASGRGRGRSRTAASGEGGMQLSFFQLDDPVLKEIRDQIRGLDINSLTPIEALNKLNEIKKLSGL</sequence>
<dbReference type="SMART" id="SM00534">
    <property type="entry name" value="MUTSac"/>
    <property type="match status" value="1"/>
</dbReference>
<feature type="region of interest" description="Disordered" evidence="11">
    <location>
        <begin position="814"/>
        <end position="847"/>
    </location>
</feature>
<dbReference type="SUPFAM" id="SSF48334">
    <property type="entry name" value="DNA repair protein MutS, domain III"/>
    <property type="match status" value="1"/>
</dbReference>
<dbReference type="InterPro" id="IPR007861">
    <property type="entry name" value="DNA_mismatch_repair_MutS_clamp"/>
</dbReference>
<dbReference type="NCBIfam" id="NF003810">
    <property type="entry name" value="PRK05399.1"/>
    <property type="match status" value="1"/>
</dbReference>
<evidence type="ECO:0000256" key="3">
    <source>
        <dbReference type="ARBA" id="ARBA00022741"/>
    </source>
</evidence>
<dbReference type="EMBL" id="UGVL01000001">
    <property type="protein sequence ID" value="SUE33551.1"/>
    <property type="molecule type" value="Genomic_DNA"/>
</dbReference>
<evidence type="ECO:0000313" key="13">
    <source>
        <dbReference type="EMBL" id="SUE33551.1"/>
    </source>
</evidence>
<evidence type="ECO:0000256" key="9">
    <source>
        <dbReference type="HAMAP-Rule" id="MF_00096"/>
    </source>
</evidence>
<evidence type="ECO:0000256" key="10">
    <source>
        <dbReference type="RuleBase" id="RU003756"/>
    </source>
</evidence>
<keyword evidence="5 9" id="KW-0067">ATP-binding</keyword>
<protein>
    <recommendedName>
        <fullName evidence="2 9">DNA mismatch repair protein MutS</fullName>
    </recommendedName>
</protein>
<dbReference type="Pfam" id="PF05192">
    <property type="entry name" value="MutS_III"/>
    <property type="match status" value="1"/>
</dbReference>
<comment type="similarity">
    <text evidence="1 9 10">Belongs to the DNA mismatch repair MutS family.</text>
</comment>
<gene>
    <name evidence="13" type="primary">mutS_1</name>
    <name evidence="9" type="synonym">mutS</name>
    <name evidence="13" type="ORF">NCTC11190_00760</name>
</gene>
<dbReference type="InterPro" id="IPR000432">
    <property type="entry name" value="DNA_mismatch_repair_MutS_C"/>
</dbReference>
<evidence type="ECO:0000313" key="14">
    <source>
        <dbReference type="Proteomes" id="UP000255233"/>
    </source>
</evidence>
<dbReference type="InterPro" id="IPR027417">
    <property type="entry name" value="P-loop_NTPase"/>
</dbReference>
<comment type="function">
    <text evidence="8 9">This protein is involved in the repair of mismatches in DNA. It is possible that it carries out the mismatch recognition step. This protein has a weak ATPase activity.</text>
</comment>
<evidence type="ECO:0000256" key="7">
    <source>
        <dbReference type="ARBA" id="ARBA00023204"/>
    </source>
</evidence>
<dbReference type="Pfam" id="PF01624">
    <property type="entry name" value="MutS_I"/>
    <property type="match status" value="1"/>
</dbReference>
<evidence type="ECO:0000256" key="11">
    <source>
        <dbReference type="SAM" id="MobiDB-lite"/>
    </source>
</evidence>
<dbReference type="PIRSF" id="PIRSF037677">
    <property type="entry name" value="DNA_mis_repair_Msh6"/>
    <property type="match status" value="1"/>
</dbReference>
<dbReference type="PANTHER" id="PTHR11361">
    <property type="entry name" value="DNA MISMATCH REPAIR PROTEIN MUTS FAMILY MEMBER"/>
    <property type="match status" value="1"/>
</dbReference>
<dbReference type="FunFam" id="3.40.1170.10:FF:000001">
    <property type="entry name" value="DNA mismatch repair protein MutS"/>
    <property type="match status" value="1"/>
</dbReference>
<accession>A0A379MPH6</accession>
<dbReference type="NCBIfam" id="TIGR01070">
    <property type="entry name" value="mutS1"/>
    <property type="match status" value="1"/>
</dbReference>
<dbReference type="GO" id="GO:0030983">
    <property type="term" value="F:mismatched DNA binding"/>
    <property type="evidence" value="ECO:0007669"/>
    <property type="project" value="InterPro"/>
</dbReference>
<evidence type="ECO:0000256" key="6">
    <source>
        <dbReference type="ARBA" id="ARBA00023125"/>
    </source>
</evidence>
<dbReference type="InterPro" id="IPR036187">
    <property type="entry name" value="DNA_mismatch_repair_MutS_sf"/>
</dbReference>
<dbReference type="SUPFAM" id="SSF52540">
    <property type="entry name" value="P-loop containing nucleoside triphosphate hydrolases"/>
    <property type="match status" value="1"/>
</dbReference>
<dbReference type="InterPro" id="IPR045076">
    <property type="entry name" value="MutS"/>
</dbReference>
<dbReference type="FunFam" id="3.40.50.300:FF:000870">
    <property type="entry name" value="MutS protein homolog 4"/>
    <property type="match status" value="1"/>
</dbReference>
<dbReference type="Gene3D" id="3.30.420.110">
    <property type="entry name" value="MutS, connector domain"/>
    <property type="match status" value="1"/>
</dbReference>
<dbReference type="Gene3D" id="3.40.1170.10">
    <property type="entry name" value="DNA repair protein MutS, domain I"/>
    <property type="match status" value="1"/>
</dbReference>
<keyword evidence="3 9" id="KW-0547">Nucleotide-binding</keyword>
<evidence type="ECO:0000259" key="12">
    <source>
        <dbReference type="PROSITE" id="PS00486"/>
    </source>
</evidence>
<keyword evidence="6 9" id="KW-0238">DNA-binding</keyword>
<dbReference type="GO" id="GO:0140664">
    <property type="term" value="F:ATP-dependent DNA damage sensor activity"/>
    <property type="evidence" value="ECO:0007669"/>
    <property type="project" value="InterPro"/>
</dbReference>
<feature type="domain" description="DNA mismatch repair proteins mutS family" evidence="12">
    <location>
        <begin position="701"/>
        <end position="717"/>
    </location>
</feature>
<dbReference type="GO" id="GO:0005829">
    <property type="term" value="C:cytosol"/>
    <property type="evidence" value="ECO:0007669"/>
    <property type="project" value="TreeGrafter"/>
</dbReference>
<dbReference type="Proteomes" id="UP000255233">
    <property type="component" value="Unassembled WGS sequence"/>
</dbReference>
<evidence type="ECO:0000256" key="2">
    <source>
        <dbReference type="ARBA" id="ARBA00021982"/>
    </source>
</evidence>
<dbReference type="GO" id="GO:0006298">
    <property type="term" value="P:mismatch repair"/>
    <property type="evidence" value="ECO:0007669"/>
    <property type="project" value="UniProtKB-UniRule"/>
</dbReference>
<dbReference type="Gene3D" id="1.10.1420.10">
    <property type="match status" value="2"/>
</dbReference>
<dbReference type="STRING" id="880526.GCA_000427365_00686"/>
<name>A0A379MPH6_9BACT</name>
<dbReference type="SUPFAM" id="SSF53150">
    <property type="entry name" value="DNA repair protein MutS, domain II"/>
    <property type="match status" value="1"/>
</dbReference>
<dbReference type="InterPro" id="IPR007695">
    <property type="entry name" value="DNA_mismatch_repair_MutS-lik_N"/>
</dbReference>
<dbReference type="AlphaFoldDB" id="A0A379MPH6"/>
<dbReference type="InterPro" id="IPR016151">
    <property type="entry name" value="DNA_mismatch_repair_MutS_N"/>
</dbReference>
<dbReference type="Gene3D" id="3.40.50.300">
    <property type="entry name" value="P-loop containing nucleotide triphosphate hydrolases"/>
    <property type="match status" value="1"/>
</dbReference>
<dbReference type="InterPro" id="IPR007860">
    <property type="entry name" value="DNA_mmatch_repair_MutS_con_dom"/>
</dbReference>
<dbReference type="GO" id="GO:0005524">
    <property type="term" value="F:ATP binding"/>
    <property type="evidence" value="ECO:0007669"/>
    <property type="project" value="UniProtKB-UniRule"/>
</dbReference>
<dbReference type="Pfam" id="PF05188">
    <property type="entry name" value="MutS_II"/>
    <property type="match status" value="1"/>
</dbReference>
<dbReference type="Pfam" id="PF05190">
    <property type="entry name" value="MutS_IV"/>
    <property type="match status" value="1"/>
</dbReference>
<reference evidence="13 14" key="1">
    <citation type="submission" date="2018-06" db="EMBL/GenBank/DDBJ databases">
        <authorList>
            <consortium name="Pathogen Informatics"/>
            <person name="Doyle S."/>
        </authorList>
    </citation>
    <scope>NUCLEOTIDE SEQUENCE [LARGE SCALE GENOMIC DNA]</scope>
    <source>
        <strain evidence="13 14">NCTC11190</strain>
    </source>
</reference>
<keyword evidence="14" id="KW-1185">Reference proteome</keyword>
<evidence type="ECO:0000256" key="5">
    <source>
        <dbReference type="ARBA" id="ARBA00022840"/>
    </source>
</evidence>
<dbReference type="InterPro" id="IPR017261">
    <property type="entry name" value="DNA_mismatch_repair_MutS/MSH"/>
</dbReference>
<keyword evidence="7 9" id="KW-0234">DNA repair</keyword>
<dbReference type="CDD" id="cd03284">
    <property type="entry name" value="ABC_MutS1"/>
    <property type="match status" value="1"/>
</dbReference>
<dbReference type="PANTHER" id="PTHR11361:SF34">
    <property type="entry name" value="DNA MISMATCH REPAIR PROTEIN MSH1, MITOCHONDRIAL"/>
    <property type="match status" value="1"/>
</dbReference>
<keyword evidence="4 9" id="KW-0227">DNA damage</keyword>
<dbReference type="RefSeq" id="WP_037291451.1">
    <property type="nucleotide sequence ID" value="NZ_UGVL01000001.1"/>
</dbReference>
<dbReference type="InterPro" id="IPR007696">
    <property type="entry name" value="DNA_mismatch_repair_MutS_core"/>
</dbReference>
<organism evidence="13 14">
    <name type="scientific">Rikenella microfusus</name>
    <dbReference type="NCBI Taxonomy" id="28139"/>
    <lineage>
        <taxon>Bacteria</taxon>
        <taxon>Pseudomonadati</taxon>
        <taxon>Bacteroidota</taxon>
        <taxon>Bacteroidia</taxon>
        <taxon>Bacteroidales</taxon>
        <taxon>Rikenellaceae</taxon>
        <taxon>Rikenella</taxon>
    </lineage>
</organism>
<dbReference type="SUPFAM" id="SSF55271">
    <property type="entry name" value="DNA repair protein MutS, domain I"/>
    <property type="match status" value="1"/>
</dbReference>
<dbReference type="PROSITE" id="PS00486">
    <property type="entry name" value="DNA_MISMATCH_REPAIR_2"/>
    <property type="match status" value="1"/>
</dbReference>
<dbReference type="InterPro" id="IPR036678">
    <property type="entry name" value="MutS_con_dom_sf"/>
</dbReference>
<dbReference type="HAMAP" id="MF_00096">
    <property type="entry name" value="MutS"/>
    <property type="match status" value="1"/>
</dbReference>
<evidence type="ECO:0000256" key="1">
    <source>
        <dbReference type="ARBA" id="ARBA00006271"/>
    </source>
</evidence>
<evidence type="ECO:0000256" key="8">
    <source>
        <dbReference type="ARBA" id="ARBA00024647"/>
    </source>
</evidence>